<dbReference type="InterPro" id="IPR050250">
    <property type="entry name" value="Macrolide_Exporter_MacB"/>
</dbReference>
<feature type="transmembrane region" description="Helical" evidence="7">
    <location>
        <begin position="864"/>
        <end position="884"/>
    </location>
</feature>
<protein>
    <recommendedName>
        <fullName evidence="8">ABC3 transporter permease C-terminal domain-containing protein</fullName>
    </recommendedName>
</protein>
<keyword evidence="10" id="KW-1185">Reference proteome</keyword>
<evidence type="ECO:0000256" key="3">
    <source>
        <dbReference type="ARBA" id="ARBA00022692"/>
    </source>
</evidence>
<evidence type="ECO:0000313" key="9">
    <source>
        <dbReference type="EMBL" id="GIH61713.1"/>
    </source>
</evidence>
<keyword evidence="3 7" id="KW-0812">Transmembrane</keyword>
<sequence length="902" mass="91901">MVRTRLPLVVRRALAEPLLLAAAFGSILLATTAISALLLHAGSATQAGVRRALDTAPLAATATVVTSSVTAGDFAETDRAVRAGIAHAHREVPVRVAVRVESASYALKGQDLGGQPVLTRFATYEGLDGRTDLVSGRRPAEAKTKTATVEAALSEPAARAMGVSTGDEFTVVGRLDGEPARVRVTGVFRLRDPDDPRWKGEDLLRNGTQTGDFTSRGPLVVPAGTFLGRFATGLSARWLAEPDLHRLSPDRLRPFSASVAGASAAVRAGCPRCAVTETLSGTLLRLDRGALVARSTMLVPVLQLLVLGAYALALTARLLAEHRRMETALLRSRGGGSPRLAAMAAGEALLIALPCAPAAPFLAPVLLRLVSAFPWIEATGVEPPRTPDGATFAVAAAVALACAAMLAAPPLLAARRTYVEEQAARGRADRPGLLQRAGADVALLVLAALAVWRLRAQDASETARLGGELGLDPLVGAGPALALLCGGMAALRLVPAVARIAERATRRRPGFGPALAARQVSRRPARYSGPALLLTMAMAIGVLSLTTAATWRGAQEDRARHLAGAGLRVPALPGDDARTFTTLPGVADAVPAHRATVVADGADATLIAADAAHLGRVLLLRPDLSELSPATLASRLAGSASAGRPLPVVVTPGLSDAVRITAGTATIPITVVGVVAAMPGTPEGTPALLADLAALRAAGAKGAKGAQWPVTEWWLAADGHDTTRAAAARAAVLAASGRGRGEVVDVAALTAGFRDDPTAAGLQGALLLGFAAALAFAVLGFLVNAAVAARERRGEFAVLGALGVSFRQTFGLLAAEQSFVIGLSLAGGVALAVAVSAAVVPPMVTAGHATGGGLPVLLHVPWPQVAALAAAVLAVLLVIVAGLARSLHRREPAAALRAGEAS</sequence>
<reference evidence="9 10" key="1">
    <citation type="submission" date="2021-01" db="EMBL/GenBank/DDBJ databases">
        <title>Whole genome shotgun sequence of Microbispora siamensis NBRC 104113.</title>
        <authorList>
            <person name="Komaki H."/>
            <person name="Tamura T."/>
        </authorList>
    </citation>
    <scope>NUCLEOTIDE SEQUENCE [LARGE SCALE GENOMIC DNA]</scope>
    <source>
        <strain evidence="9 10">NBRC 104113</strain>
    </source>
</reference>
<feature type="transmembrane region" description="Helical" evidence="7">
    <location>
        <begin position="531"/>
        <end position="551"/>
    </location>
</feature>
<evidence type="ECO:0000256" key="6">
    <source>
        <dbReference type="ARBA" id="ARBA00038076"/>
    </source>
</evidence>
<name>A0ABQ4GJV3_9ACTN</name>
<evidence type="ECO:0000256" key="1">
    <source>
        <dbReference type="ARBA" id="ARBA00004651"/>
    </source>
</evidence>
<gene>
    <name evidence="9" type="ORF">Msi02_25300</name>
</gene>
<dbReference type="Proteomes" id="UP000660454">
    <property type="component" value="Unassembled WGS sequence"/>
</dbReference>
<comment type="subcellular location">
    <subcellularLocation>
        <location evidence="1">Cell membrane</location>
        <topology evidence="1">Multi-pass membrane protein</topology>
    </subcellularLocation>
</comment>
<evidence type="ECO:0000256" key="4">
    <source>
        <dbReference type="ARBA" id="ARBA00022989"/>
    </source>
</evidence>
<evidence type="ECO:0000256" key="5">
    <source>
        <dbReference type="ARBA" id="ARBA00023136"/>
    </source>
</evidence>
<evidence type="ECO:0000259" key="8">
    <source>
        <dbReference type="Pfam" id="PF02687"/>
    </source>
</evidence>
<feature type="transmembrane region" description="Helical" evidence="7">
    <location>
        <begin position="433"/>
        <end position="454"/>
    </location>
</feature>
<comment type="caution">
    <text evidence="9">The sequence shown here is derived from an EMBL/GenBank/DDBJ whole genome shotgun (WGS) entry which is preliminary data.</text>
</comment>
<keyword evidence="5 7" id="KW-0472">Membrane</keyword>
<dbReference type="PANTHER" id="PTHR30572:SF4">
    <property type="entry name" value="ABC TRANSPORTER PERMEASE YTRF"/>
    <property type="match status" value="1"/>
</dbReference>
<feature type="transmembrane region" description="Helical" evidence="7">
    <location>
        <begin position="390"/>
        <end position="412"/>
    </location>
</feature>
<dbReference type="InterPro" id="IPR003838">
    <property type="entry name" value="ABC3_permease_C"/>
</dbReference>
<dbReference type="EMBL" id="BOOF01000012">
    <property type="protein sequence ID" value="GIH61713.1"/>
    <property type="molecule type" value="Genomic_DNA"/>
</dbReference>
<feature type="transmembrane region" description="Helical" evidence="7">
    <location>
        <begin position="297"/>
        <end position="319"/>
    </location>
</feature>
<evidence type="ECO:0000256" key="7">
    <source>
        <dbReference type="SAM" id="Phobius"/>
    </source>
</evidence>
<feature type="transmembrane region" description="Helical" evidence="7">
    <location>
        <begin position="340"/>
        <end position="370"/>
    </location>
</feature>
<accession>A0ABQ4GJV3</accession>
<feature type="transmembrane region" description="Helical" evidence="7">
    <location>
        <begin position="819"/>
        <end position="844"/>
    </location>
</feature>
<evidence type="ECO:0000256" key="2">
    <source>
        <dbReference type="ARBA" id="ARBA00022475"/>
    </source>
</evidence>
<feature type="transmembrane region" description="Helical" evidence="7">
    <location>
        <begin position="764"/>
        <end position="787"/>
    </location>
</feature>
<evidence type="ECO:0000313" key="10">
    <source>
        <dbReference type="Proteomes" id="UP000660454"/>
    </source>
</evidence>
<proteinExistence type="inferred from homology"/>
<organism evidence="9 10">
    <name type="scientific">Microbispora siamensis</name>
    <dbReference type="NCBI Taxonomy" id="564413"/>
    <lineage>
        <taxon>Bacteria</taxon>
        <taxon>Bacillati</taxon>
        <taxon>Actinomycetota</taxon>
        <taxon>Actinomycetes</taxon>
        <taxon>Streptosporangiales</taxon>
        <taxon>Streptosporangiaceae</taxon>
        <taxon>Microbispora</taxon>
    </lineage>
</organism>
<dbReference type="PANTHER" id="PTHR30572">
    <property type="entry name" value="MEMBRANE COMPONENT OF TRANSPORTER-RELATED"/>
    <property type="match status" value="1"/>
</dbReference>
<feature type="transmembrane region" description="Helical" evidence="7">
    <location>
        <begin position="474"/>
        <end position="498"/>
    </location>
</feature>
<keyword evidence="2" id="KW-1003">Cell membrane</keyword>
<feature type="domain" description="ABC3 transporter permease C-terminal" evidence="8">
    <location>
        <begin position="770"/>
        <end position="886"/>
    </location>
</feature>
<keyword evidence="4 7" id="KW-1133">Transmembrane helix</keyword>
<dbReference type="Pfam" id="PF02687">
    <property type="entry name" value="FtsX"/>
    <property type="match status" value="1"/>
</dbReference>
<comment type="similarity">
    <text evidence="6">Belongs to the ABC-4 integral membrane protein family.</text>
</comment>